<feature type="transmembrane region" description="Helical" evidence="3">
    <location>
        <begin position="7"/>
        <end position="24"/>
    </location>
</feature>
<dbReference type="InterPro" id="IPR050248">
    <property type="entry name" value="Polysacc_deacetylase_ArnD"/>
</dbReference>
<name>A0A926ES19_9FIRM</name>
<dbReference type="Pfam" id="PF11738">
    <property type="entry name" value="DUF3298"/>
    <property type="match status" value="1"/>
</dbReference>
<dbReference type="InterPro" id="IPR021729">
    <property type="entry name" value="DUF3298"/>
</dbReference>
<proteinExistence type="predicted"/>
<dbReference type="EMBL" id="JACRTG010000008">
    <property type="protein sequence ID" value="MBC8587168.1"/>
    <property type="molecule type" value="Genomic_DNA"/>
</dbReference>
<evidence type="ECO:0000256" key="2">
    <source>
        <dbReference type="ARBA" id="ARBA00022801"/>
    </source>
</evidence>
<dbReference type="SUPFAM" id="SSF88713">
    <property type="entry name" value="Glycoside hydrolase/deacetylase"/>
    <property type="match status" value="1"/>
</dbReference>
<dbReference type="Gene3D" id="3.20.20.370">
    <property type="entry name" value="Glycoside hydrolase/deacetylase"/>
    <property type="match status" value="1"/>
</dbReference>
<keyword evidence="3" id="KW-1133">Transmembrane helix</keyword>
<comment type="caution">
    <text evidence="5">The sequence shown here is derived from an EMBL/GenBank/DDBJ whole genome shotgun (WGS) entry which is preliminary data.</text>
</comment>
<evidence type="ECO:0000256" key="1">
    <source>
        <dbReference type="ARBA" id="ARBA00022723"/>
    </source>
</evidence>
<evidence type="ECO:0000313" key="5">
    <source>
        <dbReference type="EMBL" id="MBC8587168.1"/>
    </source>
</evidence>
<dbReference type="GO" id="GO:0016810">
    <property type="term" value="F:hydrolase activity, acting on carbon-nitrogen (but not peptide) bonds"/>
    <property type="evidence" value="ECO:0007669"/>
    <property type="project" value="InterPro"/>
</dbReference>
<keyword evidence="6" id="KW-1185">Reference proteome</keyword>
<dbReference type="PANTHER" id="PTHR10587">
    <property type="entry name" value="GLYCOSYL TRANSFERASE-RELATED"/>
    <property type="match status" value="1"/>
</dbReference>
<dbReference type="PROSITE" id="PS51677">
    <property type="entry name" value="NODB"/>
    <property type="match status" value="1"/>
</dbReference>
<dbReference type="GO" id="GO:0016020">
    <property type="term" value="C:membrane"/>
    <property type="evidence" value="ECO:0007669"/>
    <property type="project" value="TreeGrafter"/>
</dbReference>
<dbReference type="CDD" id="cd10954">
    <property type="entry name" value="CE4_CtAXE_like"/>
    <property type="match status" value="1"/>
</dbReference>
<dbReference type="RefSeq" id="WP_262428640.1">
    <property type="nucleotide sequence ID" value="NZ_JACRTG010000008.1"/>
</dbReference>
<feature type="domain" description="NodB homology" evidence="4">
    <location>
        <begin position="298"/>
        <end position="472"/>
    </location>
</feature>
<keyword evidence="1" id="KW-0479">Metal-binding</keyword>
<organism evidence="5 6">
    <name type="scientific">Paratissierella segnis</name>
    <dbReference type="NCBI Taxonomy" id="2763679"/>
    <lineage>
        <taxon>Bacteria</taxon>
        <taxon>Bacillati</taxon>
        <taxon>Bacillota</taxon>
        <taxon>Tissierellia</taxon>
        <taxon>Tissierellales</taxon>
        <taxon>Tissierellaceae</taxon>
        <taxon>Paratissierella</taxon>
    </lineage>
</organism>
<evidence type="ECO:0000256" key="3">
    <source>
        <dbReference type="SAM" id="Phobius"/>
    </source>
</evidence>
<dbReference type="InterPro" id="IPR002509">
    <property type="entry name" value="NODB_dom"/>
</dbReference>
<gene>
    <name evidence="5" type="ORF">H8707_02775</name>
</gene>
<keyword evidence="3" id="KW-0812">Transmembrane</keyword>
<dbReference type="InterPro" id="IPR011330">
    <property type="entry name" value="Glyco_hydro/deAcase_b/a-brl"/>
</dbReference>
<keyword evidence="2" id="KW-0378">Hydrolase</keyword>
<sequence length="496" mass="57106">MKKKKMTAYIVYLFIFVYIFNLIFNIKNPKVETTSATKKDTPYDFYSLGTIESIIEYGEHSVIAVHYPVFDEEKIDYIVKDMVQNEISNFKLMVEDESIHNNKNYKSELNIDYELYKGPKDIVSIKFIIFENTPYYANPKVELDTLVVDLKKDKEVALKNVFKGKFLEKLSSLSKEYFEEIEGYKEYVDTKEFKLGIKPNPNNFSNFLLGEDRIIIVFQRNQLFPGYLGPQIIEIPFTLLSEFLKKDFINSDLLEIFSSSKIIESGKKETADEEIKIPTDDIKQALAPSTRNIDPNKPMIALTFDDGPYPRATVSILNTLKKYNCVATFFVLGNRVPNYKNIIQRMADEGNEIGNHSYNHKQLTTLTPKELKDQINKTQKAVFDVVGSEPKVLRPTYGSYDEKLRSAIGMPIILWSIDPQDWKIKDAKKISDHILARVKDGDIVLMHDIFEATAEAVETLVPELLNRGFQLVTVSELYELRGEALLVGNIYTHLRP</sequence>
<protein>
    <submittedName>
        <fullName evidence="5">Polysaccharide deacetylase family protein</fullName>
    </submittedName>
</protein>
<dbReference type="GO" id="GO:0046872">
    <property type="term" value="F:metal ion binding"/>
    <property type="evidence" value="ECO:0007669"/>
    <property type="project" value="UniProtKB-KW"/>
</dbReference>
<dbReference type="Pfam" id="PF01522">
    <property type="entry name" value="Polysacc_deac_1"/>
    <property type="match status" value="1"/>
</dbReference>
<dbReference type="AlphaFoldDB" id="A0A926ES19"/>
<dbReference type="GO" id="GO:0005975">
    <property type="term" value="P:carbohydrate metabolic process"/>
    <property type="evidence" value="ECO:0007669"/>
    <property type="project" value="InterPro"/>
</dbReference>
<evidence type="ECO:0000313" key="6">
    <source>
        <dbReference type="Proteomes" id="UP000601171"/>
    </source>
</evidence>
<dbReference type="PANTHER" id="PTHR10587:SF133">
    <property type="entry name" value="CHITIN DEACETYLASE 1-RELATED"/>
    <property type="match status" value="1"/>
</dbReference>
<dbReference type="Gene3D" id="3.90.640.20">
    <property type="entry name" value="Heat-shock cognate protein, ATPase"/>
    <property type="match status" value="1"/>
</dbReference>
<dbReference type="Proteomes" id="UP000601171">
    <property type="component" value="Unassembled WGS sequence"/>
</dbReference>
<reference evidence="5" key="1">
    <citation type="submission" date="2020-08" db="EMBL/GenBank/DDBJ databases">
        <title>Genome public.</title>
        <authorList>
            <person name="Liu C."/>
            <person name="Sun Q."/>
        </authorList>
    </citation>
    <scope>NUCLEOTIDE SEQUENCE</scope>
    <source>
        <strain evidence="5">BX21</strain>
    </source>
</reference>
<keyword evidence="3" id="KW-0472">Membrane</keyword>
<accession>A0A926ES19</accession>
<evidence type="ECO:0000259" key="4">
    <source>
        <dbReference type="PROSITE" id="PS51677"/>
    </source>
</evidence>
<dbReference type="InterPro" id="IPR037126">
    <property type="entry name" value="PdaC/RsiV-like_sf"/>
</dbReference>